<proteinExistence type="predicted"/>
<feature type="compositionally biased region" description="Basic and acidic residues" evidence="1">
    <location>
        <begin position="41"/>
        <end position="54"/>
    </location>
</feature>
<gene>
    <name evidence="2" type="ORF">HDA32_001430</name>
</gene>
<accession>A0A852TWS7</accession>
<feature type="compositionally biased region" description="Basic and acidic residues" evidence="1">
    <location>
        <begin position="1"/>
        <end position="12"/>
    </location>
</feature>
<reference evidence="2 3" key="1">
    <citation type="submission" date="2020-07" db="EMBL/GenBank/DDBJ databases">
        <title>Sequencing the genomes of 1000 actinobacteria strains.</title>
        <authorList>
            <person name="Klenk H.-P."/>
        </authorList>
    </citation>
    <scope>NUCLEOTIDE SEQUENCE [LARGE SCALE GENOMIC DNA]</scope>
    <source>
        <strain evidence="2 3">CXB654</strain>
    </source>
</reference>
<evidence type="ECO:0000256" key="1">
    <source>
        <dbReference type="SAM" id="MobiDB-lite"/>
    </source>
</evidence>
<evidence type="ECO:0000313" key="2">
    <source>
        <dbReference type="EMBL" id="NYE46310.1"/>
    </source>
</evidence>
<evidence type="ECO:0000313" key="3">
    <source>
        <dbReference type="Proteomes" id="UP000589036"/>
    </source>
</evidence>
<dbReference type="Proteomes" id="UP000589036">
    <property type="component" value="Unassembled WGS sequence"/>
</dbReference>
<dbReference type="AlphaFoldDB" id="A0A852TWS7"/>
<keyword evidence="3" id="KW-1185">Reference proteome</keyword>
<protein>
    <submittedName>
        <fullName evidence="2">Uncharacterized protein</fullName>
    </submittedName>
</protein>
<dbReference type="RefSeq" id="WP_179642435.1">
    <property type="nucleotide sequence ID" value="NZ_BAAAYY010000022.1"/>
</dbReference>
<organism evidence="2 3">
    <name type="scientific">Spinactinospora alkalitolerans</name>
    <dbReference type="NCBI Taxonomy" id="687207"/>
    <lineage>
        <taxon>Bacteria</taxon>
        <taxon>Bacillati</taxon>
        <taxon>Actinomycetota</taxon>
        <taxon>Actinomycetes</taxon>
        <taxon>Streptosporangiales</taxon>
        <taxon>Nocardiopsidaceae</taxon>
        <taxon>Spinactinospora</taxon>
    </lineage>
</organism>
<feature type="region of interest" description="Disordered" evidence="1">
    <location>
        <begin position="1"/>
        <end position="54"/>
    </location>
</feature>
<comment type="caution">
    <text evidence="2">The sequence shown here is derived from an EMBL/GenBank/DDBJ whole genome shotgun (WGS) entry which is preliminary data.</text>
</comment>
<sequence length="54" mass="6115">MSAPDDERRVEPFDDDLEILPDITGDERGTGWGESAFDSDDTARLLEERPPHWG</sequence>
<dbReference type="EMBL" id="JACCCC010000001">
    <property type="protein sequence ID" value="NYE46310.1"/>
    <property type="molecule type" value="Genomic_DNA"/>
</dbReference>
<name>A0A852TWS7_9ACTN</name>